<dbReference type="RefSeq" id="WP_132253707.1">
    <property type="nucleotide sequence ID" value="NZ_SMAL01000011.1"/>
</dbReference>
<dbReference type="OrthoDB" id="580775at2"/>
<organism evidence="2 3">
    <name type="scientific">Natranaerovirga pectinivora</name>
    <dbReference type="NCBI Taxonomy" id="682400"/>
    <lineage>
        <taxon>Bacteria</taxon>
        <taxon>Bacillati</taxon>
        <taxon>Bacillota</taxon>
        <taxon>Clostridia</taxon>
        <taxon>Lachnospirales</taxon>
        <taxon>Natranaerovirgaceae</taxon>
        <taxon>Natranaerovirga</taxon>
    </lineage>
</organism>
<reference evidence="2 3" key="1">
    <citation type="submission" date="2019-03" db="EMBL/GenBank/DDBJ databases">
        <title>Genomic Encyclopedia of Type Strains, Phase IV (KMG-IV): sequencing the most valuable type-strain genomes for metagenomic binning, comparative biology and taxonomic classification.</title>
        <authorList>
            <person name="Goeker M."/>
        </authorList>
    </citation>
    <scope>NUCLEOTIDE SEQUENCE [LARGE SCALE GENOMIC DNA]</scope>
    <source>
        <strain evidence="2 3">DSM 24629</strain>
    </source>
</reference>
<accession>A0A4V2UZX2</accession>
<dbReference type="GO" id="GO:0008218">
    <property type="term" value="P:bioluminescence"/>
    <property type="evidence" value="ECO:0007669"/>
    <property type="project" value="InterPro"/>
</dbReference>
<dbReference type="AlphaFoldDB" id="A0A4V2UZX2"/>
<keyword evidence="1" id="KW-0521">NADP</keyword>
<dbReference type="GO" id="GO:0003995">
    <property type="term" value="F:acyl-CoA dehydrogenase activity"/>
    <property type="evidence" value="ECO:0007669"/>
    <property type="project" value="InterPro"/>
</dbReference>
<evidence type="ECO:0000313" key="2">
    <source>
        <dbReference type="EMBL" id="TCT12882.1"/>
    </source>
</evidence>
<name>A0A4V2UZX2_9FIRM</name>
<dbReference type="Proteomes" id="UP000294902">
    <property type="component" value="Unassembled WGS sequence"/>
</dbReference>
<protein>
    <submittedName>
        <fullName evidence="2">Acyl-CoA reductase LuxC</fullName>
    </submittedName>
</protein>
<dbReference type="EMBL" id="SMAL01000011">
    <property type="protein sequence ID" value="TCT12882.1"/>
    <property type="molecule type" value="Genomic_DNA"/>
</dbReference>
<dbReference type="Pfam" id="PF05893">
    <property type="entry name" value="LuxC"/>
    <property type="match status" value="1"/>
</dbReference>
<evidence type="ECO:0000256" key="1">
    <source>
        <dbReference type="ARBA" id="ARBA00022857"/>
    </source>
</evidence>
<keyword evidence="3" id="KW-1185">Reference proteome</keyword>
<dbReference type="InterPro" id="IPR008670">
    <property type="entry name" value="CoA_reduct_LuxC"/>
</dbReference>
<comment type="caution">
    <text evidence="2">The sequence shown here is derived from an EMBL/GenBank/DDBJ whole genome shotgun (WGS) entry which is preliminary data.</text>
</comment>
<proteinExistence type="predicted"/>
<sequence length="429" mass="48923">MNIYRGELISKKGFINKLEEIEGQFKKDLINNPITPEIVIEAAHKLANEINKEEIIDELIELGLPRWSSEAFVNASIKTLNKKELNKKVEVELGEKSFHWTVVNDDTEEKNYPLGILVHIGAANVLGLSAFSVLEGLLTKNINILKLPEQESGLSVKLLLKLIEIEPRLKPFIYVLDVSSKEKEVISKLIKVADAVVVWGSDDAISGIRLLAPPNLPIIEWGHRLSFAYFTNHDNNEEDLEGLAKDICLTDQLYCSSPQCILYEGKDKNQLIQFGKRLSKHIERISSKHPNHNIPIQGQGQITWLQELVKMEEILNQKQLITNEEKSYSIMIDYKAELKSSPLYRNIWLMPVKRENLFEILRAKKGYLQTVGLSCSETEFEELSKIFYSAGVNRITTCGNMSNSYSGEPHDGSYTLNRYVRKVNKKRKK</sequence>
<evidence type="ECO:0000313" key="3">
    <source>
        <dbReference type="Proteomes" id="UP000294902"/>
    </source>
</evidence>
<gene>
    <name evidence="2" type="ORF">EDC18_11153</name>
</gene>